<reference evidence="2" key="1">
    <citation type="submission" date="2020-08" db="EMBL/GenBank/DDBJ databases">
        <title>Genome public.</title>
        <authorList>
            <person name="Liu C."/>
            <person name="Sun Q."/>
        </authorList>
    </citation>
    <scope>NUCLEOTIDE SEQUENCE</scope>
    <source>
        <strain evidence="2">NSJ-12</strain>
    </source>
</reference>
<accession>A0A926IDI4</accession>
<feature type="compositionally biased region" description="Basic and acidic residues" evidence="1">
    <location>
        <begin position="1"/>
        <end position="11"/>
    </location>
</feature>
<feature type="compositionally biased region" description="Pro residues" evidence="1">
    <location>
        <begin position="14"/>
        <end position="48"/>
    </location>
</feature>
<evidence type="ECO:0000256" key="1">
    <source>
        <dbReference type="SAM" id="MobiDB-lite"/>
    </source>
</evidence>
<protein>
    <submittedName>
        <fullName evidence="2">Transporter</fullName>
    </submittedName>
</protein>
<gene>
    <name evidence="2" type="ORF">H8718_05000</name>
</gene>
<dbReference type="Proteomes" id="UP000655830">
    <property type="component" value="Unassembled WGS sequence"/>
</dbReference>
<evidence type="ECO:0000313" key="2">
    <source>
        <dbReference type="EMBL" id="MBC8578889.1"/>
    </source>
</evidence>
<keyword evidence="3" id="KW-1185">Reference proteome</keyword>
<comment type="caution">
    <text evidence="2">The sequence shown here is derived from an EMBL/GenBank/DDBJ whole genome shotgun (WGS) entry which is preliminary data.</text>
</comment>
<feature type="compositionally biased region" description="Low complexity" evidence="1">
    <location>
        <begin position="56"/>
        <end position="65"/>
    </location>
</feature>
<organism evidence="2 3">
    <name type="scientific">Zhenhengia yiwuensis</name>
    <dbReference type="NCBI Taxonomy" id="2763666"/>
    <lineage>
        <taxon>Bacteria</taxon>
        <taxon>Bacillati</taxon>
        <taxon>Bacillota</taxon>
        <taxon>Clostridia</taxon>
        <taxon>Lachnospirales</taxon>
        <taxon>Lachnospiraceae</taxon>
        <taxon>Zhenhengia</taxon>
    </lineage>
</organism>
<name>A0A926IDI4_9FIRM</name>
<dbReference type="RefSeq" id="WP_249332025.1">
    <property type="nucleotide sequence ID" value="NZ_JACRSY010000006.1"/>
</dbReference>
<dbReference type="EMBL" id="JACRSY010000006">
    <property type="protein sequence ID" value="MBC8578889.1"/>
    <property type="molecule type" value="Genomic_DNA"/>
</dbReference>
<sequence length="157" mass="16697">MPFERTPESRQRPPQGPPGFPPGFPPGGPAGGPPGFPPGGQPGFPPGGPSGGQQGGPPAASSNTPPSGPPPNFIPSEAQATTLSAGPGGDVSTFAIDAGAIFPCRFRFTYIWLNNGRSFWSYIVFVGRNSIAGWRYTGRRWVYFGIDLRRIRSFYCR</sequence>
<dbReference type="AlphaFoldDB" id="A0A926IDI4"/>
<feature type="region of interest" description="Disordered" evidence="1">
    <location>
        <begin position="1"/>
        <end position="85"/>
    </location>
</feature>
<evidence type="ECO:0000313" key="3">
    <source>
        <dbReference type="Proteomes" id="UP000655830"/>
    </source>
</evidence>
<proteinExistence type="predicted"/>